<name>A0A1J1HC69_PLARL</name>
<feature type="coiled-coil region" evidence="5">
    <location>
        <begin position="659"/>
        <end position="686"/>
    </location>
</feature>
<evidence type="ECO:0000256" key="3">
    <source>
        <dbReference type="ARBA" id="ARBA00022853"/>
    </source>
</evidence>
<dbReference type="EC" id="2.3.1.48" evidence="1"/>
<keyword evidence="5" id="KW-0175">Coiled coil</keyword>
<dbReference type="GeneID" id="39738715"/>
<feature type="transmembrane region" description="Helical" evidence="6">
    <location>
        <begin position="772"/>
        <end position="794"/>
    </location>
</feature>
<dbReference type="GO" id="GO:0000139">
    <property type="term" value="C:Golgi membrane"/>
    <property type="evidence" value="ECO:0007669"/>
    <property type="project" value="TreeGrafter"/>
</dbReference>
<dbReference type="OMA" id="EYFRGLN"/>
<evidence type="ECO:0000256" key="2">
    <source>
        <dbReference type="ARBA" id="ARBA00022679"/>
    </source>
</evidence>
<evidence type="ECO:0000256" key="1">
    <source>
        <dbReference type="ARBA" id="ARBA00013184"/>
    </source>
</evidence>
<evidence type="ECO:0000313" key="7">
    <source>
        <dbReference type="EMBL" id="CRH02552.1"/>
    </source>
</evidence>
<keyword evidence="4" id="KW-0012">Acyltransferase</keyword>
<protein>
    <recommendedName>
        <fullName evidence="1">histone acetyltransferase</fullName>
        <ecNumber evidence="1">2.3.1.48</ecNumber>
    </recommendedName>
</protein>
<sequence>MDKYNENKNYMNLNFLNSNSSDESINVTNIKKTFNEFKYDKVVNNVLSLFKKNNKQRFKSTSSALRNDIHEQNLTSRIFLDLCEDREILLHKVLKKVNILNLIYFRFLKDDDIEDVFDLHRELFPVKYHADFYFSICNFDDNKLVDDDIIRITEKITNLSRNNINNKKYDYNKVNDNIPFKMNNSNLNNNDTINENNKMNNEDIVNSNNDLFKINLKKNDEIKLNDKNYGNNQITNEKLTSENFDSINTPLNINNNNKKKINKKWKEEQIFSVGAFLPFSFIDYINSDYISKLLKNKGIEKVSEKEILLDYIKFINNNSNCYNSVNSININSFNYSDQIYKMYTNCNSENLKKDEINNSDNVPKTKWEDKENLNDNSKNNEKFINLNHFEDTNVNFHFSTNNGEYSNNVKGDDENINDKNFINKDNLHICNSNNHNNINNDIDIDKNNNNNNNIDSDIDKNNYKKEDNVNKCKSFEIDTNNVMKNNYNNNNNNSNSLIYDEKLITLSNSKEINIDIDSSNNSNKNHEKNLDNSNNVYIFNNTKNEKNNEYAENNFVDKCFKNNVKGKICLSKETINLYNLNKKKIKKDYLIGSISALINYQENIKEKDFSNIYNFFKRKSNNYKKRKNYLKYVYDSSKNFLGSYFPVEKNSDNNEKERKIEISNKIKQKDKQLKDLKDELNDNNQKNNVSTEMRQKKCNNYNLMKMDPLINTSNILNDLIILKKQSINKDLNFEKKIYEEIYMNKGIKEMTKKYIKKKINSVYILTVGINEYFRGLCLASFLIEYTLFFFYFIVYRIFLYNRRFYCYVDNKSFYSISCNLKDEHNGTYDEGLISDSFSDNLESFLSDKNSDYDKENNHIDENKKKEEENFNYSETLEKSFKHGKNNGGNKYKKIDEYRKGEIINEIERNEKNSECTKTDESDNLTKEERKMENEICKKIICNSDDDNYKLKYKKCSLNIDNLNRINAFTDYKNVNKFNTMNNNLQSPKLSNSKERKKNYSICNSIIRHCYKKIISNDYLHHLYDIIHNRNLENKKGEKIKKKGSYFHPFNFPLFKNPVYGISVNNKILNFFFNNFSAHHLKNRSFFHFTNENNTKSSLQQDDGNIRLPLYMYLHVIYYNKAAINLYNKLNFDYICTYDNFYDINKISFSSYLYAYFF</sequence>
<evidence type="ECO:0000256" key="4">
    <source>
        <dbReference type="ARBA" id="ARBA00023315"/>
    </source>
</evidence>
<dbReference type="InterPro" id="IPR045141">
    <property type="entry name" value="NAA60-like"/>
</dbReference>
<keyword evidence="6" id="KW-1133">Transmembrane helix</keyword>
<dbReference type="RefSeq" id="XP_028535072.1">
    <property type="nucleotide sequence ID" value="XM_028679350.1"/>
</dbReference>
<reference evidence="7 8" key="1">
    <citation type="submission" date="2015-04" db="EMBL/GenBank/DDBJ databases">
        <authorList>
            <consortium name="Pathogen Informatics"/>
        </authorList>
    </citation>
    <scope>NUCLEOTIDE SEQUENCE [LARGE SCALE GENOMIC DNA]</scope>
    <source>
        <strain evidence="7 8">SGS1</strain>
    </source>
</reference>
<organism evidence="7 8">
    <name type="scientific">Plasmodium relictum</name>
    <dbReference type="NCBI Taxonomy" id="85471"/>
    <lineage>
        <taxon>Eukaryota</taxon>
        <taxon>Sar</taxon>
        <taxon>Alveolata</taxon>
        <taxon>Apicomplexa</taxon>
        <taxon>Aconoidasida</taxon>
        <taxon>Haemosporida</taxon>
        <taxon>Plasmodiidae</taxon>
        <taxon>Plasmodium</taxon>
        <taxon>Plasmodium (Haemamoeba)</taxon>
    </lineage>
</organism>
<dbReference type="PANTHER" id="PTHR14744">
    <property type="entry name" value="N-ALPHA-ACETYLTRANSFERASE 60"/>
    <property type="match status" value="1"/>
</dbReference>
<keyword evidence="2" id="KW-0808">Transferase</keyword>
<dbReference type="OrthoDB" id="47374at2759"/>
<dbReference type="KEGG" id="prel:PRELSG_1428300"/>
<proteinExistence type="predicted"/>
<evidence type="ECO:0000313" key="8">
    <source>
        <dbReference type="Proteomes" id="UP000220158"/>
    </source>
</evidence>
<gene>
    <name evidence="7" type="ORF">PRELSG_1428300</name>
</gene>
<dbReference type="EMBL" id="LN835309">
    <property type="protein sequence ID" value="CRH02552.1"/>
    <property type="molecule type" value="Genomic_DNA"/>
</dbReference>
<dbReference type="GO" id="GO:0004596">
    <property type="term" value="F:protein-N-terminal amino-acid acetyltransferase activity"/>
    <property type="evidence" value="ECO:0007669"/>
    <property type="project" value="InterPro"/>
</dbReference>
<evidence type="ECO:0000256" key="6">
    <source>
        <dbReference type="SAM" id="Phobius"/>
    </source>
</evidence>
<dbReference type="Proteomes" id="UP000220158">
    <property type="component" value="Chromosome 14"/>
</dbReference>
<evidence type="ECO:0000256" key="5">
    <source>
        <dbReference type="SAM" id="Coils"/>
    </source>
</evidence>
<keyword evidence="3" id="KW-0156">Chromatin regulator</keyword>
<keyword evidence="8" id="KW-1185">Reference proteome</keyword>
<dbReference type="AlphaFoldDB" id="A0A1J1HC69"/>
<keyword evidence="6" id="KW-0472">Membrane</keyword>
<keyword evidence="6" id="KW-0812">Transmembrane</keyword>
<dbReference type="GO" id="GO:0004402">
    <property type="term" value="F:histone acetyltransferase activity"/>
    <property type="evidence" value="ECO:0007669"/>
    <property type="project" value="TreeGrafter"/>
</dbReference>
<accession>A0A1J1HC69</accession>
<dbReference type="VEuPathDB" id="PlasmoDB:PRELSG_1428300"/>
<dbReference type="PANTHER" id="PTHR14744:SF15">
    <property type="entry name" value="N-ALPHA-ACETYLTRANSFERASE 60"/>
    <property type="match status" value="1"/>
</dbReference>